<accession>A0A6J6XLL0</accession>
<proteinExistence type="predicted"/>
<keyword evidence="1" id="KW-0547">Nucleotide-binding</keyword>
<gene>
    <name evidence="4" type="ORF">UFOPK3046_00249</name>
</gene>
<dbReference type="CDD" id="cd01275">
    <property type="entry name" value="FHIT"/>
    <property type="match status" value="1"/>
</dbReference>
<dbReference type="PANTHER" id="PTHR42997:SF1">
    <property type="entry name" value="AP-4-A PHOSPHORYLASE"/>
    <property type="match status" value="1"/>
</dbReference>
<dbReference type="InterPro" id="IPR039383">
    <property type="entry name" value="FHIT"/>
</dbReference>
<evidence type="ECO:0000256" key="1">
    <source>
        <dbReference type="ARBA" id="ARBA00022741"/>
    </source>
</evidence>
<sequence length="202" mass="22001">MPLDQLWATWRSLYVTGDPDSRRALPGQMPEPERSSGNPRSLFERILQCGAEDSETFILHRGQHCFVILNRFPYTSGHLMVLPNRAVADLEDLEPDEFADLWALVRDGVSALKSRLNCDGVNVGVNLGRAAGGSQTDHLHVHCVPRWVGDSNFMAVVGGSQVMPVALKDVWTALQPCWPESADTASADTASADTASTATVDQ</sequence>
<dbReference type="Gene3D" id="3.30.428.10">
    <property type="entry name" value="HIT-like"/>
    <property type="match status" value="1"/>
</dbReference>
<reference evidence="4" key="1">
    <citation type="submission" date="2020-05" db="EMBL/GenBank/DDBJ databases">
        <authorList>
            <person name="Chiriac C."/>
            <person name="Salcher M."/>
            <person name="Ghai R."/>
            <person name="Kavagutti S V."/>
        </authorList>
    </citation>
    <scope>NUCLEOTIDE SEQUENCE</scope>
</reference>
<feature type="domain" description="HIT" evidence="3">
    <location>
        <begin position="45"/>
        <end position="153"/>
    </location>
</feature>
<dbReference type="AlphaFoldDB" id="A0A6J6XLL0"/>
<organism evidence="4">
    <name type="scientific">freshwater metagenome</name>
    <dbReference type="NCBI Taxonomy" id="449393"/>
    <lineage>
        <taxon>unclassified sequences</taxon>
        <taxon>metagenomes</taxon>
        <taxon>ecological metagenomes</taxon>
    </lineage>
</organism>
<dbReference type="PROSITE" id="PS51084">
    <property type="entry name" value="HIT_2"/>
    <property type="match status" value="1"/>
</dbReference>
<dbReference type="EMBL" id="CAFAAQ010000011">
    <property type="protein sequence ID" value="CAB4796076.1"/>
    <property type="molecule type" value="Genomic_DNA"/>
</dbReference>
<dbReference type="GO" id="GO:0003824">
    <property type="term" value="F:catalytic activity"/>
    <property type="evidence" value="ECO:0007669"/>
    <property type="project" value="InterPro"/>
</dbReference>
<dbReference type="InterPro" id="IPR011146">
    <property type="entry name" value="HIT-like"/>
</dbReference>
<dbReference type="Pfam" id="PF01230">
    <property type="entry name" value="HIT"/>
    <property type="match status" value="1"/>
</dbReference>
<dbReference type="SUPFAM" id="SSF54197">
    <property type="entry name" value="HIT-like"/>
    <property type="match status" value="1"/>
</dbReference>
<evidence type="ECO:0000259" key="3">
    <source>
        <dbReference type="PROSITE" id="PS51084"/>
    </source>
</evidence>
<evidence type="ECO:0000256" key="2">
    <source>
        <dbReference type="SAM" id="MobiDB-lite"/>
    </source>
</evidence>
<dbReference type="PANTHER" id="PTHR42997">
    <property type="entry name" value="HIT FAMILY HYDROLASE"/>
    <property type="match status" value="1"/>
</dbReference>
<protein>
    <submittedName>
        <fullName evidence="4">Unannotated protein</fullName>
    </submittedName>
</protein>
<dbReference type="GO" id="GO:0000166">
    <property type="term" value="F:nucleotide binding"/>
    <property type="evidence" value="ECO:0007669"/>
    <property type="project" value="UniProtKB-KW"/>
</dbReference>
<dbReference type="InterPro" id="IPR052908">
    <property type="entry name" value="AP-4-A_phosphorylase"/>
</dbReference>
<name>A0A6J6XLL0_9ZZZZ</name>
<evidence type="ECO:0000313" key="4">
    <source>
        <dbReference type="EMBL" id="CAB4796076.1"/>
    </source>
</evidence>
<feature type="region of interest" description="Disordered" evidence="2">
    <location>
        <begin position="183"/>
        <end position="202"/>
    </location>
</feature>
<dbReference type="InterPro" id="IPR036265">
    <property type="entry name" value="HIT-like_sf"/>
</dbReference>